<protein>
    <submittedName>
        <fullName evidence="1">Beta-1,4-mannosyltransferase</fullName>
        <ecNumber evidence="1">2.4.1.251</ecNumber>
    </submittedName>
</protein>
<evidence type="ECO:0000313" key="1">
    <source>
        <dbReference type="EMBL" id="NYD68887.1"/>
    </source>
</evidence>
<organism evidence="1 2">
    <name type="scientific">Herbiconiux flava</name>
    <dbReference type="NCBI Taxonomy" id="881268"/>
    <lineage>
        <taxon>Bacteria</taxon>
        <taxon>Bacillati</taxon>
        <taxon>Actinomycetota</taxon>
        <taxon>Actinomycetes</taxon>
        <taxon>Micrococcales</taxon>
        <taxon>Microbacteriaceae</taxon>
        <taxon>Herbiconiux</taxon>
    </lineage>
</organism>
<dbReference type="EC" id="2.4.1.251" evidence="1"/>
<reference evidence="1 2" key="1">
    <citation type="submission" date="2020-07" db="EMBL/GenBank/DDBJ databases">
        <title>Sequencing the genomes of 1000 actinobacteria strains.</title>
        <authorList>
            <person name="Klenk H.-P."/>
        </authorList>
    </citation>
    <scope>NUCLEOTIDE SEQUENCE [LARGE SCALE GENOMIC DNA]</scope>
    <source>
        <strain evidence="1 2">DSM 26474</strain>
    </source>
</reference>
<keyword evidence="1" id="KW-0808">Transferase</keyword>
<dbReference type="Gene3D" id="3.40.50.2000">
    <property type="entry name" value="Glycogen Phosphorylase B"/>
    <property type="match status" value="2"/>
</dbReference>
<keyword evidence="1" id="KW-0328">Glycosyltransferase</keyword>
<sequence>MPGTDEMGVTIDEDLTVLHAIKPPGPDTTFATQMLHSAPPGVTVTFFDWKNALHGHYDVLHIHWPEFLVRGVSKRDALLSLVRLPRLLRKLKRDRIGVVRTLHNLTPHESGHPLEARLTAALDGRVHKYIALNPVTTINGESPELILHGDYVERFSVHPRAVQQPGRVLYFGLVRPYKGIDTLIDRFAEIDTPGLSLRIVGRPNSDAMRRLVLQAEADDPRVSARLEFVADKEMVAEVTAAQLIVLPYREMHNSGILLVALSLGRPVLTLDTPVNRSISQEVGPGWIWFYTGELSSEIIEGTLEEVAALDRPGDAHPTFDSRDWASVGRKHGDVYRKARDMAKGR</sequence>
<dbReference type="EMBL" id="JACCBM010000001">
    <property type="protein sequence ID" value="NYD68887.1"/>
    <property type="molecule type" value="Genomic_DNA"/>
</dbReference>
<name>A0A852SM25_9MICO</name>
<dbReference type="GO" id="GO:0016757">
    <property type="term" value="F:glycosyltransferase activity"/>
    <property type="evidence" value="ECO:0007669"/>
    <property type="project" value="UniProtKB-KW"/>
</dbReference>
<comment type="caution">
    <text evidence="1">The sequence shown here is derived from an EMBL/GenBank/DDBJ whole genome shotgun (WGS) entry which is preliminary data.</text>
</comment>
<dbReference type="RefSeq" id="WP_179546320.1">
    <property type="nucleotide sequence ID" value="NZ_BSEW01000001.1"/>
</dbReference>
<keyword evidence="2" id="KW-1185">Reference proteome</keyword>
<dbReference type="Proteomes" id="UP000549913">
    <property type="component" value="Unassembled WGS sequence"/>
</dbReference>
<accession>A0A852SM25</accession>
<dbReference type="AlphaFoldDB" id="A0A852SM25"/>
<proteinExistence type="predicted"/>
<dbReference type="SUPFAM" id="SSF53756">
    <property type="entry name" value="UDP-Glycosyltransferase/glycogen phosphorylase"/>
    <property type="match status" value="1"/>
</dbReference>
<gene>
    <name evidence="1" type="ORF">BJ984_000045</name>
</gene>
<dbReference type="Pfam" id="PF13692">
    <property type="entry name" value="Glyco_trans_1_4"/>
    <property type="match status" value="1"/>
</dbReference>
<evidence type="ECO:0000313" key="2">
    <source>
        <dbReference type="Proteomes" id="UP000549913"/>
    </source>
</evidence>